<evidence type="ECO:0000313" key="4">
    <source>
        <dbReference type="Proteomes" id="UP001497644"/>
    </source>
</evidence>
<keyword evidence="2" id="KW-0812">Transmembrane</keyword>
<feature type="region of interest" description="Disordered" evidence="1">
    <location>
        <begin position="1"/>
        <end position="20"/>
    </location>
</feature>
<evidence type="ECO:0000256" key="1">
    <source>
        <dbReference type="SAM" id="MobiDB-lite"/>
    </source>
</evidence>
<protein>
    <submittedName>
        <fullName evidence="3">Uncharacterized protein</fullName>
    </submittedName>
</protein>
<dbReference type="Proteomes" id="UP001497644">
    <property type="component" value="Unassembled WGS sequence"/>
</dbReference>
<dbReference type="AlphaFoldDB" id="A0AAV2MVN4"/>
<sequence>MGSVGALSGGSKKASEAGPLSESCARIGSTIVLVTSGILPNGSENDGGIATALSVTTGACVIVLVSKIIAVA</sequence>
<name>A0AAV2MVN4_9HYME</name>
<feature type="transmembrane region" description="Helical" evidence="2">
    <location>
        <begin position="49"/>
        <end position="70"/>
    </location>
</feature>
<keyword evidence="2" id="KW-1133">Transmembrane helix</keyword>
<keyword evidence="4" id="KW-1185">Reference proteome</keyword>
<organism evidence="3 4">
    <name type="scientific">Lasius platythorax</name>
    <dbReference type="NCBI Taxonomy" id="488582"/>
    <lineage>
        <taxon>Eukaryota</taxon>
        <taxon>Metazoa</taxon>
        <taxon>Ecdysozoa</taxon>
        <taxon>Arthropoda</taxon>
        <taxon>Hexapoda</taxon>
        <taxon>Insecta</taxon>
        <taxon>Pterygota</taxon>
        <taxon>Neoptera</taxon>
        <taxon>Endopterygota</taxon>
        <taxon>Hymenoptera</taxon>
        <taxon>Apocrita</taxon>
        <taxon>Aculeata</taxon>
        <taxon>Formicoidea</taxon>
        <taxon>Formicidae</taxon>
        <taxon>Formicinae</taxon>
        <taxon>Lasius</taxon>
        <taxon>Lasius</taxon>
    </lineage>
</organism>
<reference evidence="3" key="1">
    <citation type="submission" date="2024-04" db="EMBL/GenBank/DDBJ databases">
        <authorList>
            <consortium name="Molecular Ecology Group"/>
        </authorList>
    </citation>
    <scope>NUCLEOTIDE SEQUENCE</scope>
</reference>
<proteinExistence type="predicted"/>
<evidence type="ECO:0000256" key="2">
    <source>
        <dbReference type="SAM" id="Phobius"/>
    </source>
</evidence>
<comment type="caution">
    <text evidence="3">The sequence shown here is derived from an EMBL/GenBank/DDBJ whole genome shotgun (WGS) entry which is preliminary data.</text>
</comment>
<keyword evidence="2" id="KW-0472">Membrane</keyword>
<evidence type="ECO:0000313" key="3">
    <source>
        <dbReference type="EMBL" id="CAL1671628.1"/>
    </source>
</evidence>
<dbReference type="EMBL" id="CAXIPU020000248">
    <property type="protein sequence ID" value="CAL1671628.1"/>
    <property type="molecule type" value="Genomic_DNA"/>
</dbReference>
<gene>
    <name evidence="3" type="ORF">LPLAT_LOCUS3468</name>
</gene>
<accession>A0AAV2MVN4</accession>